<dbReference type="RefSeq" id="WP_083109160.1">
    <property type="nucleotide sequence ID" value="NZ_CP020569.1"/>
</dbReference>
<dbReference type="AlphaFoldDB" id="A0A1V0U1E0"/>
<dbReference type="Proteomes" id="UP000192726">
    <property type="component" value="Chromosome"/>
</dbReference>
<proteinExistence type="predicted"/>
<name>A0A1V0U1E0_9ACTN</name>
<reference evidence="1 2" key="1">
    <citation type="submission" date="2017-04" db="EMBL/GenBank/DDBJ databases">
        <title>Complete Genome Sequence of Streptomyces gilvosporeus F607, a Capable Producer of Natamycin.</title>
        <authorList>
            <person name="Zong G."/>
            <person name="Zhong C."/>
            <person name="Fu J."/>
            <person name="Qin R."/>
            <person name="Cao G."/>
        </authorList>
    </citation>
    <scope>NUCLEOTIDE SEQUENCE [LARGE SCALE GENOMIC DNA]</scope>
    <source>
        <strain evidence="1 2">F607</strain>
    </source>
</reference>
<keyword evidence="2" id="KW-1185">Reference proteome</keyword>
<organism evidence="1 2">
    <name type="scientific">Streptomyces gilvosporeus</name>
    <dbReference type="NCBI Taxonomy" id="553510"/>
    <lineage>
        <taxon>Bacteria</taxon>
        <taxon>Bacillati</taxon>
        <taxon>Actinomycetota</taxon>
        <taxon>Actinomycetes</taxon>
        <taxon>Kitasatosporales</taxon>
        <taxon>Streptomycetaceae</taxon>
        <taxon>Streptomyces</taxon>
    </lineage>
</organism>
<dbReference type="STRING" id="553510.B1H19_36610"/>
<dbReference type="EMBL" id="CP020569">
    <property type="protein sequence ID" value="ARF58971.1"/>
    <property type="molecule type" value="Genomic_DNA"/>
</dbReference>
<dbReference type="OrthoDB" id="3405537at2"/>
<dbReference type="KEGG" id="sgv:B1H19_36610"/>
<sequence length="102" mass="10933">MLSYRAGAGPSDLVRQQLWPLGRTAVPGWRDCEPAIFVDQDEQVALLARCVSETDLPADVRAAGALVLLHGAKITRISTLKTDDVHCTAKGSSTIALGRPHQ</sequence>
<gene>
    <name evidence="1" type="ORF">B1H19_36610</name>
</gene>
<accession>A0A1V0U1E0</accession>
<evidence type="ECO:0000313" key="2">
    <source>
        <dbReference type="Proteomes" id="UP000192726"/>
    </source>
</evidence>
<evidence type="ECO:0000313" key="1">
    <source>
        <dbReference type="EMBL" id="ARF58971.1"/>
    </source>
</evidence>
<protein>
    <submittedName>
        <fullName evidence="1">Uncharacterized protein</fullName>
    </submittedName>
</protein>